<dbReference type="HOGENOM" id="CLU_1218754_0_0_5"/>
<keyword evidence="1" id="KW-0614">Plasmid</keyword>
<reference evidence="1 2" key="1">
    <citation type="journal article" date="2011" name="J. Bacteriol.">
        <title>Genome of Ochrobactrum anthropi ATCC 49188 T, a versatile opportunistic pathogen and symbiont of several eukaryotic hosts.</title>
        <authorList>
            <person name="Chain P.S."/>
            <person name="Lang D.M."/>
            <person name="Comerci D.J."/>
            <person name="Malfatti S.A."/>
            <person name="Vergez L.M."/>
            <person name="Shin M."/>
            <person name="Ugalde R.A."/>
            <person name="Garcia E."/>
            <person name="Tolmasky M.E."/>
        </authorList>
    </citation>
    <scope>NUCLEOTIDE SEQUENCE [LARGE SCALE GENOMIC DNA]</scope>
    <source>
        <strain evidence="2">ATCC 49188 / DSM 6882 / CCUG 24695 / JCM 21032 / LMG 3331 / NBRC 15819 / NCTC 12168 / Alc 37</strain>
    </source>
</reference>
<dbReference type="EMBL" id="CP000762">
    <property type="protein sequence ID" value="ABS17440.1"/>
    <property type="molecule type" value="Genomic_DNA"/>
</dbReference>
<evidence type="ECO:0000313" key="1">
    <source>
        <dbReference type="EMBL" id="ABS17440.1"/>
    </source>
</evidence>
<organism evidence="1 2">
    <name type="scientific">Brucella anthropi (strain ATCC 49188 / DSM 6882 / CCUG 24695 / JCM 21032 / LMG 3331 / NBRC 15819 / NCTC 12168 / Alc 37)</name>
    <name type="common">Ochrobactrum anthropi</name>
    <dbReference type="NCBI Taxonomy" id="439375"/>
    <lineage>
        <taxon>Bacteria</taxon>
        <taxon>Pseudomonadati</taxon>
        <taxon>Pseudomonadota</taxon>
        <taxon>Alphaproteobacteria</taxon>
        <taxon>Hyphomicrobiales</taxon>
        <taxon>Brucellaceae</taxon>
        <taxon>Brucella/Ochrobactrum group</taxon>
        <taxon>Brucella</taxon>
    </lineage>
</organism>
<evidence type="ECO:0000313" key="2">
    <source>
        <dbReference type="Proteomes" id="UP000002301"/>
    </source>
</evidence>
<keyword evidence="2" id="KW-1185">Reference proteome</keyword>
<accession>A6X886</accession>
<evidence type="ECO:0008006" key="3">
    <source>
        <dbReference type="Google" id="ProtNLM"/>
    </source>
</evidence>
<sequence length="227" mass="25687">MPSTSCRARYLDDELCFYDSFGQARAELDRAQEQVVPRILSGVMTALNHYSPVIRCVGQENYGITADGVRIFDLRFGISNNISVSRLVAADTMTESLSSALRRGRSLAPQVASFYDLAHKEADPTKQYLLLFITLELAIGIAFQCSYRQIAAQGAQAQLRDHTKVRLQEKFTWLRQFVWTTLNPDDDQLFQSLRRSRNDIAHGNAVSIDKSRRLELENLVQRVLSVA</sequence>
<dbReference type="AlphaFoldDB" id="A6X886"/>
<protein>
    <recommendedName>
        <fullName evidence="3">Apea-like HEPN domain-containing protein</fullName>
    </recommendedName>
</protein>
<dbReference type="KEGG" id="oan:Oant_4670"/>
<dbReference type="Proteomes" id="UP000002301">
    <property type="component" value="Plasmid pOANT03"/>
</dbReference>
<proteinExistence type="predicted"/>
<geneLocation type="plasmid" evidence="1 2">
    <name>pOANT03</name>
</geneLocation>
<gene>
    <name evidence="1" type="ordered locus">Oant_4670</name>
</gene>
<name>A6X886_BRUA4</name>